<evidence type="ECO:0000256" key="6">
    <source>
        <dbReference type="ARBA" id="ARBA00022741"/>
    </source>
</evidence>
<dbReference type="SUPFAM" id="SSF50037">
    <property type="entry name" value="C-terminal domain of transcriptional repressors"/>
    <property type="match status" value="1"/>
</dbReference>
<keyword evidence="6 14" id="KW-0547">Nucleotide-binding</keyword>
<keyword evidence="3" id="KW-1003">Cell membrane</keyword>
<evidence type="ECO:0000256" key="3">
    <source>
        <dbReference type="ARBA" id="ARBA00022475"/>
    </source>
</evidence>
<feature type="binding site" evidence="14">
    <location>
        <begin position="110"/>
        <end position="117"/>
    </location>
    <ligand>
        <name>GTP</name>
        <dbReference type="ChEBI" id="CHEBI:37565"/>
        <label>1</label>
    </ligand>
</feature>
<evidence type="ECO:0000256" key="13">
    <source>
        <dbReference type="NCBIfam" id="TIGR00437"/>
    </source>
</evidence>
<dbReference type="Gene3D" id="1.10.287.1770">
    <property type="match status" value="1"/>
</dbReference>
<dbReference type="InterPro" id="IPR008988">
    <property type="entry name" value="Transcriptional_repressor_C"/>
</dbReference>
<evidence type="ECO:0000256" key="12">
    <source>
        <dbReference type="ARBA" id="ARBA00031200"/>
    </source>
</evidence>
<dbReference type="GO" id="GO:0005886">
    <property type="term" value="C:plasma membrane"/>
    <property type="evidence" value="ECO:0007669"/>
    <property type="project" value="UniProtKB-SubCell"/>
</dbReference>
<keyword evidence="4 16" id="KW-0410">Iron transport</keyword>
<keyword evidence="15" id="KW-0460">Magnesium</keyword>
<evidence type="ECO:0000256" key="9">
    <source>
        <dbReference type="ARBA" id="ARBA00023065"/>
    </source>
</evidence>
<dbReference type="Pfam" id="PF02421">
    <property type="entry name" value="FeoB_N"/>
    <property type="match status" value="1"/>
</dbReference>
<dbReference type="Pfam" id="PF17910">
    <property type="entry name" value="FeoB_Cyto"/>
    <property type="match status" value="1"/>
</dbReference>
<evidence type="ECO:0000256" key="2">
    <source>
        <dbReference type="ARBA" id="ARBA00022448"/>
    </source>
</evidence>
<dbReference type="InterPro" id="IPR007167">
    <property type="entry name" value="Fe-transptr_FeoA-like"/>
</dbReference>
<dbReference type="InterPro" id="IPR038157">
    <property type="entry name" value="FeoA_core_dom"/>
</dbReference>
<evidence type="ECO:0000256" key="5">
    <source>
        <dbReference type="ARBA" id="ARBA00022692"/>
    </source>
</evidence>
<dbReference type="STRING" id="1678841.TBC1_1280"/>
<feature type="domain" description="FeoB-type G" evidence="17">
    <location>
        <begin position="103"/>
        <end position="265"/>
    </location>
</feature>
<evidence type="ECO:0000256" key="14">
    <source>
        <dbReference type="PIRSR" id="PIRSR603373-1"/>
    </source>
</evidence>
<feature type="binding site" evidence="15">
    <location>
        <position position="124"/>
    </location>
    <ligand>
        <name>Mg(2+)</name>
        <dbReference type="ChEBI" id="CHEBI:18420"/>
        <label>2</label>
    </ligand>
</feature>
<comment type="similarity">
    <text evidence="16">Belongs to the TRAFAC class TrmE-Era-EngA-EngB-Septin-like GTPase superfamily. FeoB GTPase (TC 9.A.8) family.</text>
</comment>
<dbReference type="GO" id="GO:0005525">
    <property type="term" value="F:GTP binding"/>
    <property type="evidence" value="ECO:0007669"/>
    <property type="project" value="UniProtKB-KW"/>
</dbReference>
<dbReference type="PANTHER" id="PTHR43185">
    <property type="entry name" value="FERROUS IRON TRANSPORT PROTEIN B"/>
    <property type="match status" value="1"/>
</dbReference>
<dbReference type="GO" id="GO:0046914">
    <property type="term" value="F:transition metal ion binding"/>
    <property type="evidence" value="ECO:0007669"/>
    <property type="project" value="InterPro"/>
</dbReference>
<dbReference type="PANTHER" id="PTHR43185:SF1">
    <property type="entry name" value="FE(2+) TRANSPORTER FEOB"/>
    <property type="match status" value="1"/>
</dbReference>
<keyword evidence="9" id="KW-0406">Ion transport</keyword>
<dbReference type="InterPro" id="IPR011642">
    <property type="entry name" value="Gate_dom"/>
</dbReference>
<dbReference type="PROSITE" id="PS51711">
    <property type="entry name" value="G_FEOB"/>
    <property type="match status" value="1"/>
</dbReference>
<dbReference type="SUPFAM" id="SSF52540">
    <property type="entry name" value="P-loop containing nucleoside triphosphate hydrolases"/>
    <property type="match status" value="1"/>
</dbReference>
<feature type="binding site" evidence="14">
    <location>
        <begin position="216"/>
        <end position="219"/>
    </location>
    <ligand>
        <name>GTP</name>
        <dbReference type="ChEBI" id="CHEBI:37565"/>
        <label>1</label>
    </ligand>
</feature>
<keyword evidence="7 16" id="KW-1133">Transmembrane helix</keyword>
<comment type="function">
    <text evidence="16">Probable transporter of a GTP-driven Fe(2+) uptake system.</text>
</comment>
<dbReference type="Pfam" id="PF07664">
    <property type="entry name" value="FeoB_C"/>
    <property type="match status" value="1"/>
</dbReference>
<evidence type="ECO:0000256" key="1">
    <source>
        <dbReference type="ARBA" id="ARBA00004651"/>
    </source>
</evidence>
<keyword evidence="19" id="KW-1185">Reference proteome</keyword>
<dbReference type="EMBL" id="DF968183">
    <property type="protein sequence ID" value="GAP44279.1"/>
    <property type="molecule type" value="Genomic_DNA"/>
</dbReference>
<keyword evidence="2 16" id="KW-0813">Transport</keyword>
<feature type="transmembrane region" description="Helical" evidence="16">
    <location>
        <begin position="560"/>
        <end position="580"/>
    </location>
</feature>
<feature type="transmembrane region" description="Helical" evidence="16">
    <location>
        <begin position="501"/>
        <end position="521"/>
    </location>
</feature>
<dbReference type="NCBIfam" id="TIGR00437">
    <property type="entry name" value="feoB"/>
    <property type="match status" value="1"/>
</dbReference>
<dbReference type="SMART" id="SM00899">
    <property type="entry name" value="FeoA"/>
    <property type="match status" value="1"/>
</dbReference>
<feature type="binding site" evidence="14">
    <location>
        <begin position="156"/>
        <end position="159"/>
    </location>
    <ligand>
        <name>GTP</name>
        <dbReference type="ChEBI" id="CHEBI:37565"/>
        <label>1</label>
    </ligand>
</feature>
<keyword evidence="11 16" id="KW-0472">Membrane</keyword>
<evidence type="ECO:0000256" key="7">
    <source>
        <dbReference type="ARBA" id="ARBA00022989"/>
    </source>
</evidence>
<keyword evidence="8 16" id="KW-0408">Iron</keyword>
<comment type="subcellular location">
    <subcellularLocation>
        <location evidence="16">Cell inner membrane</location>
        <topology evidence="16">Multi-pass membrane protein</topology>
    </subcellularLocation>
    <subcellularLocation>
        <location evidence="1">Cell membrane</location>
        <topology evidence="1">Multi-pass membrane protein</topology>
    </subcellularLocation>
</comment>
<dbReference type="InterPro" id="IPR041069">
    <property type="entry name" value="FeoB_Cyto"/>
</dbReference>
<dbReference type="CDD" id="cd01879">
    <property type="entry name" value="FeoB"/>
    <property type="match status" value="1"/>
</dbReference>
<evidence type="ECO:0000256" key="4">
    <source>
        <dbReference type="ARBA" id="ARBA00022496"/>
    </source>
</evidence>
<feature type="transmembrane region" description="Helical" evidence="16">
    <location>
        <begin position="776"/>
        <end position="799"/>
    </location>
</feature>
<dbReference type="Pfam" id="PF04023">
    <property type="entry name" value="FeoA"/>
    <property type="match status" value="1"/>
</dbReference>
<dbReference type="Gene3D" id="3.40.50.300">
    <property type="entry name" value="P-loop containing nucleotide triphosphate hydrolases"/>
    <property type="match status" value="1"/>
</dbReference>
<protein>
    <recommendedName>
        <fullName evidence="12 13">Ferrous iron transport protein B</fullName>
    </recommendedName>
</protein>
<dbReference type="RefSeq" id="WP_062043298.1">
    <property type="nucleotide sequence ID" value="NZ_DF968183.1"/>
</dbReference>
<feature type="transmembrane region" description="Helical" evidence="16">
    <location>
        <begin position="533"/>
        <end position="554"/>
    </location>
</feature>
<dbReference type="InterPro" id="IPR003373">
    <property type="entry name" value="Fe2_transport_prot-B"/>
</dbReference>
<keyword evidence="10 14" id="KW-0342">GTP-binding</keyword>
<organism evidence="18">
    <name type="scientific">Lentimicrobium saccharophilum</name>
    <dbReference type="NCBI Taxonomy" id="1678841"/>
    <lineage>
        <taxon>Bacteria</taxon>
        <taxon>Pseudomonadati</taxon>
        <taxon>Bacteroidota</taxon>
        <taxon>Bacteroidia</taxon>
        <taxon>Bacteroidales</taxon>
        <taxon>Lentimicrobiaceae</taxon>
        <taxon>Lentimicrobium</taxon>
    </lineage>
</organism>
<feature type="binding site" evidence="14">
    <location>
        <begin position="135"/>
        <end position="139"/>
    </location>
    <ligand>
        <name>GTP</name>
        <dbReference type="ChEBI" id="CHEBI:37565"/>
        <label>1</label>
    </ligand>
</feature>
<dbReference type="InterPro" id="IPR027417">
    <property type="entry name" value="P-loop_NTPase"/>
</dbReference>
<evidence type="ECO:0000313" key="18">
    <source>
        <dbReference type="EMBL" id="GAP44279.1"/>
    </source>
</evidence>
<evidence type="ECO:0000259" key="17">
    <source>
        <dbReference type="PROSITE" id="PS51711"/>
    </source>
</evidence>
<dbReference type="PATRIC" id="fig|1678841.3.peg.2746"/>
<dbReference type="InterPro" id="IPR030389">
    <property type="entry name" value="G_FEOB_dom"/>
</dbReference>
<feature type="transmembrane region" description="Helical" evidence="16">
    <location>
        <begin position="445"/>
        <end position="471"/>
    </location>
</feature>
<feature type="transmembrane region" description="Helical" evidence="16">
    <location>
        <begin position="394"/>
        <end position="412"/>
    </location>
</feature>
<evidence type="ECO:0000256" key="8">
    <source>
        <dbReference type="ARBA" id="ARBA00023004"/>
    </source>
</evidence>
<evidence type="ECO:0000256" key="16">
    <source>
        <dbReference type="RuleBase" id="RU362098"/>
    </source>
</evidence>
<proteinExistence type="inferred from homology"/>
<dbReference type="Pfam" id="PF07670">
    <property type="entry name" value="Gate"/>
    <property type="match status" value="2"/>
</dbReference>
<name>A0A0S7C0K2_9BACT</name>
<feature type="binding site" evidence="15">
    <location>
        <position position="121"/>
    </location>
    <ligand>
        <name>Mg(2+)</name>
        <dbReference type="ChEBI" id="CHEBI:18420"/>
        <label>2</label>
    </ligand>
</feature>
<dbReference type="Gene3D" id="2.30.30.90">
    <property type="match status" value="1"/>
</dbReference>
<keyword evidence="15" id="KW-0479">Metal-binding</keyword>
<evidence type="ECO:0000256" key="11">
    <source>
        <dbReference type="ARBA" id="ARBA00023136"/>
    </source>
</evidence>
<accession>A0A0S7C0K2</accession>
<dbReference type="OrthoDB" id="9809127at2"/>
<sequence>MTLADLSPGEKGVITKVKGHGAFRKRILEMGFISGKQVGVIQRAPLMDPVEYNVMGYNVTLRNSEARLIEILTEQEAFEGHKLPSNGSMEGDLINTARKQGKIINVALVGNPNSGKTTLFNYASGSRERVGNYSGVTVDAKEARFRKGDYTFIVTDLPGTYSISAYSPEELYVRDHITESFPDVVVNIIDSSNLERNLYLTTQLIDMDIRMVGVLNMYDELEKGGNKLDYNQLGRLLGIPFVPTVGSKGKGIDELFQKIIDVYEDRDKTRRHIHINYGTVIEPGISHIQSKLRQPGNFHLLDKVSSRFIAIKLIEKDRATEVLTEQLGNFGEIIEAVDQQITRIENELKQDTESLIADAKYGFIAGALRETFSANPVVQRKKSEVVDTIITHKVWGIPIFIFLMYLTFYGTFKLGQYPMEWIESLVEVTSSWLESGLPDGMLKDLFIQGIVGGVGGVIIFLPNILLLYLFISLMEDTGYMARAVFIMDKIMHRIGLHGKSFIPLLMGFGCNVPAILSTRIIESRRDRLITMLINPFMSCSARLPVYILFISAFFVSHQGAILFSMYTIGVLLAIGSALLFKKAIFKQPDMPFVMELPPYRTPTLRTILKHMWSRAEQYLRKIGGVILVASIIIWALGYFPRETAEDYRYDNRISTIRDQYSKQILQTQHPEEVIARLKAEEETEVNQVLNEKESHRQLNSYIGRLGHFIEPVMRPLGFDWKMSVALLTGVAAKEITVGTLGVLYQAGDDTDEHSASLITKIQQQTYHDGPRKGEKVFTPLVAFSFMLFILIYFPCVAVVAAIKKESGNWRWALFIVVYTTTLAYLASLAVFQIGSLLL</sequence>
<evidence type="ECO:0000256" key="10">
    <source>
        <dbReference type="ARBA" id="ARBA00023134"/>
    </source>
</evidence>
<keyword evidence="5 16" id="KW-0812">Transmembrane</keyword>
<dbReference type="AlphaFoldDB" id="A0A0S7C0K2"/>
<feature type="transmembrane region" description="Helical" evidence="16">
    <location>
        <begin position="618"/>
        <end position="639"/>
    </location>
</feature>
<dbReference type="GO" id="GO:0015093">
    <property type="term" value="F:ferrous iron transmembrane transporter activity"/>
    <property type="evidence" value="ECO:0007669"/>
    <property type="project" value="UniProtKB-UniRule"/>
</dbReference>
<evidence type="ECO:0000256" key="15">
    <source>
        <dbReference type="PIRSR" id="PIRSR603373-2"/>
    </source>
</evidence>
<dbReference type="Proteomes" id="UP000053091">
    <property type="component" value="Unassembled WGS sequence"/>
</dbReference>
<feature type="transmembrane region" description="Helical" evidence="16">
    <location>
        <begin position="811"/>
        <end position="833"/>
    </location>
</feature>
<gene>
    <name evidence="18" type="ORF">TBC1_1280</name>
</gene>
<dbReference type="InterPro" id="IPR011640">
    <property type="entry name" value="Fe2_transport_prot_B_C"/>
</dbReference>
<evidence type="ECO:0000313" key="19">
    <source>
        <dbReference type="Proteomes" id="UP000053091"/>
    </source>
</evidence>
<reference evidence="18" key="1">
    <citation type="journal article" date="2015" name="Genome Announc.">
        <title>Draft Genome Sequence of Bacteroidales Strain TBC1, a Novel Isolate from a Methanogenic Wastewater Treatment System.</title>
        <authorList>
            <person name="Tourlousse D.M."/>
            <person name="Matsuura N."/>
            <person name="Sun L."/>
            <person name="Toyonaga M."/>
            <person name="Kuroda K."/>
            <person name="Ohashi A."/>
            <person name="Cruz R."/>
            <person name="Yamaguchi T."/>
            <person name="Sekiguchi Y."/>
        </authorList>
    </citation>
    <scope>NUCLEOTIDE SEQUENCE [LARGE SCALE GENOMIC DNA]</scope>
    <source>
        <strain evidence="18">TBC1</strain>
    </source>
</reference>
<feature type="binding site" evidence="15">
    <location>
        <position position="125"/>
    </location>
    <ligand>
        <name>Mg(2+)</name>
        <dbReference type="ChEBI" id="CHEBI:18420"/>
        <label>2</label>
    </ligand>
</feature>
<dbReference type="InterPro" id="IPR050860">
    <property type="entry name" value="FeoB_GTPase"/>
</dbReference>